<gene>
    <name evidence="2" type="ORF">HYC85_013776</name>
</gene>
<dbReference type="Proteomes" id="UP000593564">
    <property type="component" value="Unassembled WGS sequence"/>
</dbReference>
<evidence type="ECO:0000313" key="2">
    <source>
        <dbReference type="EMBL" id="KAF5947819.1"/>
    </source>
</evidence>
<dbReference type="Pfam" id="PF25441">
    <property type="entry name" value="Hexapep_UGP3_C"/>
    <property type="match status" value="1"/>
</dbReference>
<keyword evidence="3" id="KW-1185">Reference proteome</keyword>
<accession>A0A7J7H4B2</accession>
<reference evidence="2 3" key="2">
    <citation type="submission" date="2020-07" db="EMBL/GenBank/DDBJ databases">
        <title>Genome assembly of wild tea tree DASZ reveals pedigree and selection history of tea varieties.</title>
        <authorList>
            <person name="Zhang W."/>
        </authorList>
    </citation>
    <scope>NUCLEOTIDE SEQUENCE [LARGE SCALE GENOMIC DNA]</scope>
    <source>
        <strain evidence="3">cv. G240</strain>
        <tissue evidence="2">Leaf</tissue>
    </source>
</reference>
<sequence>MKIIFTYSNEHNVLKIFFCCFYQMQGNHVFEVPNGYKLKITSGNSEVLLKESNWSTYLLFSIFTSGFVEHLNLIEEKLMDLGSWFWSYKINGTHIQLELVEL</sequence>
<evidence type="ECO:0000313" key="3">
    <source>
        <dbReference type="Proteomes" id="UP000593564"/>
    </source>
</evidence>
<name>A0A7J7H4B2_CAMSI</name>
<dbReference type="AlphaFoldDB" id="A0A7J7H4B2"/>
<dbReference type="InterPro" id="IPR057388">
    <property type="entry name" value="Hexapep_UGP3_C"/>
</dbReference>
<comment type="caution">
    <text evidence="2">The sequence shown here is derived from an EMBL/GenBank/DDBJ whole genome shotgun (WGS) entry which is preliminary data.</text>
</comment>
<feature type="domain" description="UGP3-like C-terminal hexapeptide repeats" evidence="1">
    <location>
        <begin position="23"/>
        <end position="99"/>
    </location>
</feature>
<protein>
    <recommendedName>
        <fullName evidence="1">UGP3-like C-terminal hexapeptide repeats domain-containing protein</fullName>
    </recommendedName>
</protein>
<organism evidence="2 3">
    <name type="scientific">Camellia sinensis</name>
    <name type="common">Tea plant</name>
    <name type="synonym">Thea sinensis</name>
    <dbReference type="NCBI Taxonomy" id="4442"/>
    <lineage>
        <taxon>Eukaryota</taxon>
        <taxon>Viridiplantae</taxon>
        <taxon>Streptophyta</taxon>
        <taxon>Embryophyta</taxon>
        <taxon>Tracheophyta</taxon>
        <taxon>Spermatophyta</taxon>
        <taxon>Magnoliopsida</taxon>
        <taxon>eudicotyledons</taxon>
        <taxon>Gunneridae</taxon>
        <taxon>Pentapetalae</taxon>
        <taxon>asterids</taxon>
        <taxon>Ericales</taxon>
        <taxon>Theaceae</taxon>
        <taxon>Camellia</taxon>
    </lineage>
</organism>
<reference evidence="3" key="1">
    <citation type="journal article" date="2020" name="Nat. Commun.">
        <title>Genome assembly of wild tea tree DASZ reveals pedigree and selection history of tea varieties.</title>
        <authorList>
            <person name="Zhang W."/>
            <person name="Zhang Y."/>
            <person name="Qiu H."/>
            <person name="Guo Y."/>
            <person name="Wan H."/>
            <person name="Zhang X."/>
            <person name="Scossa F."/>
            <person name="Alseekh S."/>
            <person name="Zhang Q."/>
            <person name="Wang P."/>
            <person name="Xu L."/>
            <person name="Schmidt M.H."/>
            <person name="Jia X."/>
            <person name="Li D."/>
            <person name="Zhu A."/>
            <person name="Guo F."/>
            <person name="Chen W."/>
            <person name="Ni D."/>
            <person name="Usadel B."/>
            <person name="Fernie A.R."/>
            <person name="Wen W."/>
        </authorList>
    </citation>
    <scope>NUCLEOTIDE SEQUENCE [LARGE SCALE GENOMIC DNA]</scope>
    <source>
        <strain evidence="3">cv. G240</strain>
    </source>
</reference>
<dbReference type="EMBL" id="JACBKZ010000006">
    <property type="protein sequence ID" value="KAF5947819.1"/>
    <property type="molecule type" value="Genomic_DNA"/>
</dbReference>
<evidence type="ECO:0000259" key="1">
    <source>
        <dbReference type="Pfam" id="PF25441"/>
    </source>
</evidence>
<proteinExistence type="predicted"/>